<dbReference type="PANTHER" id="PTHR38102:SF1">
    <property type="entry name" value="PERIPLASMIC CHAPERONE SPY"/>
    <property type="match status" value="1"/>
</dbReference>
<dbReference type="PANTHER" id="PTHR38102">
    <property type="entry name" value="PERIPLASMIC CHAPERONE SPY"/>
    <property type="match status" value="1"/>
</dbReference>
<evidence type="ECO:0000313" key="8">
    <source>
        <dbReference type="Proteomes" id="UP000254794"/>
    </source>
</evidence>
<dbReference type="AlphaFoldDB" id="A0A378JKF9"/>
<protein>
    <submittedName>
        <fullName evidence="7">Envelope stress induced periplasmic protein</fullName>
    </submittedName>
</protein>
<dbReference type="Proteomes" id="UP000254794">
    <property type="component" value="Unassembled WGS sequence"/>
</dbReference>
<dbReference type="OrthoDB" id="5651526at2"/>
<evidence type="ECO:0000256" key="3">
    <source>
        <dbReference type="ARBA" id="ARBA00022729"/>
    </source>
</evidence>
<evidence type="ECO:0000256" key="5">
    <source>
        <dbReference type="SAM" id="MobiDB-lite"/>
    </source>
</evidence>
<proteinExistence type="inferred from homology"/>
<dbReference type="InterPro" id="IPR012899">
    <property type="entry name" value="LTXXQ"/>
</dbReference>
<accession>A0A378JKF9</accession>
<dbReference type="GO" id="GO:0030288">
    <property type="term" value="C:outer membrane-bounded periplasmic space"/>
    <property type="evidence" value="ECO:0007669"/>
    <property type="project" value="TreeGrafter"/>
</dbReference>
<evidence type="ECO:0000256" key="4">
    <source>
        <dbReference type="ARBA" id="ARBA00022764"/>
    </source>
</evidence>
<dbReference type="CDD" id="cd09916">
    <property type="entry name" value="CpxP_like"/>
    <property type="match status" value="1"/>
</dbReference>
<evidence type="ECO:0000313" key="7">
    <source>
        <dbReference type="EMBL" id="STX51816.1"/>
    </source>
</evidence>
<feature type="compositionally biased region" description="Low complexity" evidence="5">
    <location>
        <begin position="24"/>
        <end position="83"/>
    </location>
</feature>
<feature type="chain" id="PRO_5016640189" evidence="6">
    <location>
        <begin position="23"/>
        <end position="197"/>
    </location>
</feature>
<keyword evidence="3 6" id="KW-0732">Signal</keyword>
<sequence length="197" mass="21298">MFTKKLLPIIAFAAFTAQPMFAADSSNTSTTGSSATGASTTDTSTSTSTTPSSTTTTPTSTSTTTDTSATSSSANDNGNNSTSCNCHKKSMMEMAQALQLTDAQKDQMKAIREKAKASLQANKDQMRSIRSQMHDLITSSSMDSSKLDSLISQKTALLGKMIRTKVEAKHQMYMVLNPQQQQKFQQMLKDEQSHSCH</sequence>
<dbReference type="GO" id="GO:0051082">
    <property type="term" value="F:unfolded protein binding"/>
    <property type="evidence" value="ECO:0007669"/>
    <property type="project" value="TreeGrafter"/>
</dbReference>
<feature type="signal peptide" evidence="6">
    <location>
        <begin position="1"/>
        <end position="22"/>
    </location>
</feature>
<comment type="subcellular location">
    <subcellularLocation>
        <location evidence="1">Periplasm</location>
    </subcellularLocation>
</comment>
<name>A0A378JKF9_9GAMM</name>
<gene>
    <name evidence="7" type="primary">spy</name>
    <name evidence="7" type="ORF">NCTC13316_01915</name>
</gene>
<keyword evidence="8" id="KW-1185">Reference proteome</keyword>
<evidence type="ECO:0000256" key="6">
    <source>
        <dbReference type="SAM" id="SignalP"/>
    </source>
</evidence>
<dbReference type="RefSeq" id="WP_115331423.1">
    <property type="nucleotide sequence ID" value="NZ_CAAAHP010000002.1"/>
</dbReference>
<dbReference type="InterPro" id="IPR052211">
    <property type="entry name" value="Cpx_auxiliary_protein"/>
</dbReference>
<organism evidence="7 8">
    <name type="scientific">Legionella busanensis</name>
    <dbReference type="NCBI Taxonomy" id="190655"/>
    <lineage>
        <taxon>Bacteria</taxon>
        <taxon>Pseudomonadati</taxon>
        <taxon>Pseudomonadota</taxon>
        <taxon>Gammaproteobacteria</taxon>
        <taxon>Legionellales</taxon>
        <taxon>Legionellaceae</taxon>
        <taxon>Legionella</taxon>
    </lineage>
</organism>
<reference evidence="7 8" key="1">
    <citation type="submission" date="2018-06" db="EMBL/GenBank/DDBJ databases">
        <authorList>
            <consortium name="Pathogen Informatics"/>
            <person name="Doyle S."/>
        </authorList>
    </citation>
    <scope>NUCLEOTIDE SEQUENCE [LARGE SCALE GENOMIC DNA]</scope>
    <source>
        <strain evidence="7 8">NCTC13316</strain>
    </source>
</reference>
<keyword evidence="4" id="KW-0574">Periplasm</keyword>
<evidence type="ECO:0000256" key="1">
    <source>
        <dbReference type="ARBA" id="ARBA00004418"/>
    </source>
</evidence>
<dbReference type="Gene3D" id="1.20.120.1490">
    <property type="match status" value="1"/>
</dbReference>
<evidence type="ECO:0000256" key="2">
    <source>
        <dbReference type="ARBA" id="ARBA00008441"/>
    </source>
</evidence>
<comment type="similarity">
    <text evidence="2">Belongs to the CpxP/Spy family.</text>
</comment>
<dbReference type="EMBL" id="UGOD01000001">
    <property type="protein sequence ID" value="STX51816.1"/>
    <property type="molecule type" value="Genomic_DNA"/>
</dbReference>
<dbReference type="Pfam" id="PF07813">
    <property type="entry name" value="LTXXQ"/>
    <property type="match status" value="1"/>
</dbReference>
<feature type="region of interest" description="Disordered" evidence="5">
    <location>
        <begin position="24"/>
        <end position="85"/>
    </location>
</feature>